<keyword evidence="3" id="KW-1185">Reference proteome</keyword>
<dbReference type="AlphaFoldDB" id="A0A8S4RKZ8"/>
<accession>A0A8S4RKZ8</accession>
<evidence type="ECO:0000313" key="3">
    <source>
        <dbReference type="Proteomes" id="UP000838756"/>
    </source>
</evidence>
<feature type="region of interest" description="Disordered" evidence="1">
    <location>
        <begin position="28"/>
        <end position="52"/>
    </location>
</feature>
<dbReference type="EMBL" id="CAKXAJ010025257">
    <property type="protein sequence ID" value="CAH2237286.1"/>
    <property type="molecule type" value="Genomic_DNA"/>
</dbReference>
<dbReference type="Proteomes" id="UP000838756">
    <property type="component" value="Unassembled WGS sequence"/>
</dbReference>
<name>A0A8S4RKZ8_9NEOP</name>
<organism evidence="2 3">
    <name type="scientific">Pararge aegeria aegeria</name>
    <dbReference type="NCBI Taxonomy" id="348720"/>
    <lineage>
        <taxon>Eukaryota</taxon>
        <taxon>Metazoa</taxon>
        <taxon>Ecdysozoa</taxon>
        <taxon>Arthropoda</taxon>
        <taxon>Hexapoda</taxon>
        <taxon>Insecta</taxon>
        <taxon>Pterygota</taxon>
        <taxon>Neoptera</taxon>
        <taxon>Endopterygota</taxon>
        <taxon>Lepidoptera</taxon>
        <taxon>Glossata</taxon>
        <taxon>Ditrysia</taxon>
        <taxon>Papilionoidea</taxon>
        <taxon>Nymphalidae</taxon>
        <taxon>Satyrinae</taxon>
        <taxon>Satyrini</taxon>
        <taxon>Parargina</taxon>
        <taxon>Pararge</taxon>
    </lineage>
</organism>
<evidence type="ECO:0000256" key="1">
    <source>
        <dbReference type="SAM" id="MobiDB-lite"/>
    </source>
</evidence>
<proteinExistence type="predicted"/>
<protein>
    <submittedName>
        <fullName evidence="2">Jg15747 protein</fullName>
    </submittedName>
</protein>
<sequence>MYPKGYVGRSCRPRCGARSCRRRPLRLASARAENSENRRPMAPHARSGRPRPAAALITLARRLRLIASAMRGAELEF</sequence>
<gene>
    <name evidence="2" type="primary">jg15747</name>
    <name evidence="2" type="ORF">PAEG_LOCUS14581</name>
</gene>
<comment type="caution">
    <text evidence="2">The sequence shown here is derived from an EMBL/GenBank/DDBJ whole genome shotgun (WGS) entry which is preliminary data.</text>
</comment>
<reference evidence="2" key="1">
    <citation type="submission" date="2022-03" db="EMBL/GenBank/DDBJ databases">
        <authorList>
            <person name="Lindestad O."/>
        </authorList>
    </citation>
    <scope>NUCLEOTIDE SEQUENCE</scope>
</reference>
<evidence type="ECO:0000313" key="2">
    <source>
        <dbReference type="EMBL" id="CAH2237286.1"/>
    </source>
</evidence>